<sequence>MEKVQRGANFTKTEIDLLIDIALKYKHIIENKKTDATTWKDKNDAWEKICNEFNAASGNFPRSTKTIRAKYDTIKKNIRKKCLLLKSEQTKTGGGQCSITLTPYEGKVVSLTPNTMIGLESRFDKDSVSEYTESGTSESRQWATQQNIEDEPGPSVEPEENIEFINDENYRTDANKFIFKNKRVKLSTENSNNQIMQENFQLKNEILVSQKDLLLQEIKDKSEITKLTIENLKLDTEIKRLTLQKLEANVHDYDD</sequence>
<comment type="caution">
    <text evidence="9">The sequence shown here is derived from an EMBL/GenBank/DDBJ whole genome shotgun (WGS) entry which is preliminary data.</text>
</comment>
<feature type="coiled-coil region" evidence="6">
    <location>
        <begin position="215"/>
        <end position="249"/>
    </location>
</feature>
<evidence type="ECO:0000256" key="7">
    <source>
        <dbReference type="SAM" id="MobiDB-lite"/>
    </source>
</evidence>
<evidence type="ECO:0000313" key="9">
    <source>
        <dbReference type="EMBL" id="KMQ85243.1"/>
    </source>
</evidence>
<evidence type="ECO:0000256" key="6">
    <source>
        <dbReference type="SAM" id="Coils"/>
    </source>
</evidence>
<gene>
    <name evidence="9" type="ORF">RF55_16315</name>
</gene>
<dbReference type="STRING" id="67767.A0A0J7K461"/>
<reference evidence="9 10" key="1">
    <citation type="submission" date="2015-04" db="EMBL/GenBank/DDBJ databases">
        <title>Lasius niger genome sequencing.</title>
        <authorList>
            <person name="Konorov E.A."/>
            <person name="Nikitin M.A."/>
            <person name="Kirill M.V."/>
            <person name="Chang P."/>
        </authorList>
    </citation>
    <scope>NUCLEOTIDE SEQUENCE [LARGE SCALE GENOMIC DNA]</scope>
    <source>
        <tissue evidence="9">Whole</tissue>
    </source>
</reference>
<dbReference type="InterPro" id="IPR028002">
    <property type="entry name" value="Myb_DNA-bind_5"/>
</dbReference>
<accession>A0A0J7K461</accession>
<dbReference type="PANTHER" id="PTHR23098:SF23">
    <property type="entry name" value="MYB-RELATED TRANSCRIPTION FACTOR, PARTNER OF PROFILIN-LIKE ISOFORM X2-RELATED"/>
    <property type="match status" value="1"/>
</dbReference>
<dbReference type="PaxDb" id="67767-A0A0J7K461"/>
<comment type="subunit">
    <text evidence="1">Self-associates forming complexes of several hundred monomers.</text>
</comment>
<evidence type="ECO:0000256" key="1">
    <source>
        <dbReference type="ARBA" id="ARBA00011764"/>
    </source>
</evidence>
<evidence type="ECO:0000256" key="3">
    <source>
        <dbReference type="ARBA" id="ARBA00023015"/>
    </source>
</evidence>
<dbReference type="OrthoDB" id="7693165at2759"/>
<dbReference type="AlphaFoldDB" id="A0A0J7K461"/>
<feature type="compositionally biased region" description="Polar residues" evidence="7">
    <location>
        <begin position="129"/>
        <end position="147"/>
    </location>
</feature>
<keyword evidence="3" id="KW-0805">Transcription regulation</keyword>
<feature type="region of interest" description="Disordered" evidence="7">
    <location>
        <begin position="127"/>
        <end position="158"/>
    </location>
</feature>
<keyword evidence="10" id="KW-1185">Reference proteome</keyword>
<proteinExistence type="predicted"/>
<dbReference type="Pfam" id="PF13873">
    <property type="entry name" value="Myb_DNA-bind_5"/>
    <property type="match status" value="1"/>
</dbReference>
<keyword evidence="4" id="KW-0804">Transcription</keyword>
<protein>
    <recommendedName>
        <fullName evidence="2">Regulatory protein zeste</fullName>
    </recommendedName>
</protein>
<dbReference type="PANTHER" id="PTHR23098">
    <property type="entry name" value="AGAP001331-PA-RELATED"/>
    <property type="match status" value="1"/>
</dbReference>
<evidence type="ECO:0000259" key="8">
    <source>
        <dbReference type="Pfam" id="PF13873"/>
    </source>
</evidence>
<comment type="function">
    <text evidence="5">Involved in transvection phenomena (= synapsis-dependent gene expression), where the synaptic pairing of chromosomes carrying genes with which zeste interacts influences the expression of these genes. Zeste binds to DNA and stimulates transcription from a nearby promoter.</text>
</comment>
<keyword evidence="6" id="KW-0175">Coiled coil</keyword>
<evidence type="ECO:0000256" key="5">
    <source>
        <dbReference type="ARBA" id="ARBA00025466"/>
    </source>
</evidence>
<evidence type="ECO:0000256" key="2">
    <source>
        <dbReference type="ARBA" id="ARBA00016807"/>
    </source>
</evidence>
<evidence type="ECO:0000313" key="10">
    <source>
        <dbReference type="Proteomes" id="UP000036403"/>
    </source>
</evidence>
<organism evidence="9 10">
    <name type="scientific">Lasius niger</name>
    <name type="common">Black garden ant</name>
    <dbReference type="NCBI Taxonomy" id="67767"/>
    <lineage>
        <taxon>Eukaryota</taxon>
        <taxon>Metazoa</taxon>
        <taxon>Ecdysozoa</taxon>
        <taxon>Arthropoda</taxon>
        <taxon>Hexapoda</taxon>
        <taxon>Insecta</taxon>
        <taxon>Pterygota</taxon>
        <taxon>Neoptera</taxon>
        <taxon>Endopterygota</taxon>
        <taxon>Hymenoptera</taxon>
        <taxon>Apocrita</taxon>
        <taxon>Aculeata</taxon>
        <taxon>Formicoidea</taxon>
        <taxon>Formicidae</taxon>
        <taxon>Formicinae</taxon>
        <taxon>Lasius</taxon>
        <taxon>Lasius</taxon>
    </lineage>
</organism>
<evidence type="ECO:0000256" key="4">
    <source>
        <dbReference type="ARBA" id="ARBA00023163"/>
    </source>
</evidence>
<dbReference type="EMBL" id="LBMM01014289">
    <property type="protein sequence ID" value="KMQ85243.1"/>
    <property type="molecule type" value="Genomic_DNA"/>
</dbReference>
<dbReference type="Proteomes" id="UP000036403">
    <property type="component" value="Unassembled WGS sequence"/>
</dbReference>
<name>A0A0J7K461_LASNI</name>
<feature type="compositionally biased region" description="Acidic residues" evidence="7">
    <location>
        <begin position="148"/>
        <end position="158"/>
    </location>
</feature>
<dbReference type="GO" id="GO:0005634">
    <property type="term" value="C:nucleus"/>
    <property type="evidence" value="ECO:0007669"/>
    <property type="project" value="TreeGrafter"/>
</dbReference>
<feature type="domain" description="Myb/SANT-like DNA-binding" evidence="8">
    <location>
        <begin position="6"/>
        <end position="82"/>
    </location>
</feature>